<dbReference type="RefSeq" id="WP_194452647.1">
    <property type="nucleotide sequence ID" value="NZ_CP063849.1"/>
</dbReference>
<evidence type="ECO:0000256" key="1">
    <source>
        <dbReference type="SAM" id="Phobius"/>
    </source>
</evidence>
<keyword evidence="1" id="KW-0472">Membrane</keyword>
<sequence>MFYPHGRRRGFAYLPLLAFLAICGLIWWQRAAILGSLASFLDVGEPPQKAEAAVVLAGGWHGERVLRAGQLVKEGFVPLILLSGPISSFGENECGPATHFAVKQGFNEAWFQCIPNTSTSTREEAQAVLSDVARRGLKKILIVSVASHLRRARGIYRQQAPQGLEMIFVAADPPGYRLREWYLSREGRKEIFLEWTKVVTSPFGI</sequence>
<dbReference type="Proteomes" id="UP000593892">
    <property type="component" value="Chromosome"/>
</dbReference>
<organism evidence="3 4">
    <name type="scientific">Paludibaculum fermentans</name>
    <dbReference type="NCBI Taxonomy" id="1473598"/>
    <lineage>
        <taxon>Bacteria</taxon>
        <taxon>Pseudomonadati</taxon>
        <taxon>Acidobacteriota</taxon>
        <taxon>Terriglobia</taxon>
        <taxon>Bryobacterales</taxon>
        <taxon>Bryobacteraceae</taxon>
        <taxon>Paludibaculum</taxon>
    </lineage>
</organism>
<accession>A0A7S7NWB1</accession>
<dbReference type="KEGG" id="pfer:IRI77_13920"/>
<proteinExistence type="predicted"/>
<name>A0A7S7NWB1_PALFE</name>
<dbReference type="InterPro" id="IPR003848">
    <property type="entry name" value="DUF218"/>
</dbReference>
<feature type="transmembrane region" description="Helical" evidence="1">
    <location>
        <begin position="12"/>
        <end position="29"/>
    </location>
</feature>
<keyword evidence="4" id="KW-1185">Reference proteome</keyword>
<evidence type="ECO:0000313" key="4">
    <source>
        <dbReference type="Proteomes" id="UP000593892"/>
    </source>
</evidence>
<evidence type="ECO:0000259" key="2">
    <source>
        <dbReference type="Pfam" id="PF02698"/>
    </source>
</evidence>
<dbReference type="EMBL" id="CP063849">
    <property type="protein sequence ID" value="QOY90992.1"/>
    <property type="molecule type" value="Genomic_DNA"/>
</dbReference>
<keyword evidence="1" id="KW-0812">Transmembrane</keyword>
<dbReference type="CDD" id="cd06259">
    <property type="entry name" value="YdcF-like"/>
    <property type="match status" value="1"/>
</dbReference>
<dbReference type="AlphaFoldDB" id="A0A7S7NWB1"/>
<protein>
    <submittedName>
        <fullName evidence="3">YdcF family protein</fullName>
    </submittedName>
</protein>
<dbReference type="Pfam" id="PF02698">
    <property type="entry name" value="DUF218"/>
    <property type="match status" value="1"/>
</dbReference>
<keyword evidence="1" id="KW-1133">Transmembrane helix</keyword>
<reference evidence="3 4" key="1">
    <citation type="submission" date="2020-10" db="EMBL/GenBank/DDBJ databases">
        <title>Complete genome sequence of Paludibaculum fermentans P105T, a facultatively anaerobic acidobacterium capable of dissimilatory Fe(III) reduction.</title>
        <authorList>
            <person name="Dedysh S.N."/>
            <person name="Beletsky A.V."/>
            <person name="Kulichevskaya I.S."/>
            <person name="Mardanov A.V."/>
            <person name="Ravin N.V."/>
        </authorList>
    </citation>
    <scope>NUCLEOTIDE SEQUENCE [LARGE SCALE GENOMIC DNA]</scope>
    <source>
        <strain evidence="3 4">P105</strain>
    </source>
</reference>
<feature type="domain" description="DUF218" evidence="2">
    <location>
        <begin position="52"/>
        <end position="171"/>
    </location>
</feature>
<evidence type="ECO:0000313" key="3">
    <source>
        <dbReference type="EMBL" id="QOY90992.1"/>
    </source>
</evidence>
<gene>
    <name evidence="3" type="ORF">IRI77_13920</name>
</gene>